<evidence type="ECO:0000313" key="2">
    <source>
        <dbReference type="Proteomes" id="UP000008204"/>
    </source>
</evidence>
<gene>
    <name evidence="1" type="ordered locus">PCC8801_0624</name>
</gene>
<proteinExistence type="predicted"/>
<evidence type="ECO:0000313" key="1">
    <source>
        <dbReference type="EMBL" id="ACK64712.1"/>
    </source>
</evidence>
<dbReference type="KEGG" id="cyp:PCC8801_0624"/>
<organism evidence="1 2">
    <name type="scientific">Rippkaea orientalis (strain PCC 8801 / RF-1)</name>
    <name type="common">Cyanothece sp. (strain PCC 8801)</name>
    <dbReference type="NCBI Taxonomy" id="41431"/>
    <lineage>
        <taxon>Bacteria</taxon>
        <taxon>Bacillati</taxon>
        <taxon>Cyanobacteriota</taxon>
        <taxon>Cyanophyceae</taxon>
        <taxon>Oscillatoriophycideae</taxon>
        <taxon>Chroococcales</taxon>
        <taxon>Aphanothecaceae</taxon>
        <taxon>Rippkaea</taxon>
        <taxon>Rippkaea orientalis</taxon>
    </lineage>
</organism>
<dbReference type="HOGENOM" id="CLU_3364535_0_0_3"/>
<reference evidence="2" key="1">
    <citation type="journal article" date="2011" name="MBio">
        <title>Novel metabolic attributes of the genus Cyanothece, comprising a group of unicellular nitrogen-fixing Cyanobacteria.</title>
        <authorList>
            <person name="Bandyopadhyay A."/>
            <person name="Elvitigala T."/>
            <person name="Welsh E."/>
            <person name="Stockel J."/>
            <person name="Liberton M."/>
            <person name="Min H."/>
            <person name="Sherman L.A."/>
            <person name="Pakrasi H.B."/>
        </authorList>
    </citation>
    <scope>NUCLEOTIDE SEQUENCE [LARGE SCALE GENOMIC DNA]</scope>
    <source>
        <strain evidence="2">PCC 8801</strain>
    </source>
</reference>
<name>B7JXF5_RIPO1</name>
<protein>
    <submittedName>
        <fullName evidence="1">Uncharacterized protein</fullName>
    </submittedName>
</protein>
<dbReference type="STRING" id="41431.PCC8801_0624"/>
<dbReference type="AlphaFoldDB" id="B7JXF5"/>
<accession>B7JXF5</accession>
<dbReference type="Proteomes" id="UP000008204">
    <property type="component" value="Chromosome"/>
</dbReference>
<sequence>MQDLQSVLGRKVDIVTVNVLKEKIKESVLQEAIKL</sequence>
<keyword evidence="2" id="KW-1185">Reference proteome</keyword>
<dbReference type="EMBL" id="CP001287">
    <property type="protein sequence ID" value="ACK64712.1"/>
    <property type="molecule type" value="Genomic_DNA"/>
</dbReference>